<evidence type="ECO:0000259" key="7">
    <source>
        <dbReference type="SMART" id="SM00278"/>
    </source>
</evidence>
<dbReference type="GO" id="GO:0048476">
    <property type="term" value="C:Holliday junction resolvase complex"/>
    <property type="evidence" value="ECO:0007669"/>
    <property type="project" value="UniProtKB-UniRule"/>
</dbReference>
<protein>
    <recommendedName>
        <fullName evidence="6">Holliday junction branch migration complex subunit RuvA</fullName>
    </recommendedName>
</protein>
<dbReference type="GO" id="GO:0005737">
    <property type="term" value="C:cytoplasm"/>
    <property type="evidence" value="ECO:0007669"/>
    <property type="project" value="UniProtKB-SubCell"/>
</dbReference>
<dbReference type="GO" id="GO:0009379">
    <property type="term" value="C:Holliday junction helicase complex"/>
    <property type="evidence" value="ECO:0007669"/>
    <property type="project" value="InterPro"/>
</dbReference>
<dbReference type="Pfam" id="PF14520">
    <property type="entry name" value="HHH_5"/>
    <property type="match status" value="1"/>
</dbReference>
<keyword evidence="1 6" id="KW-0963">Cytoplasm</keyword>
<evidence type="ECO:0000256" key="5">
    <source>
        <dbReference type="ARBA" id="ARBA00023204"/>
    </source>
</evidence>
<dbReference type="SUPFAM" id="SSF50249">
    <property type="entry name" value="Nucleic acid-binding proteins"/>
    <property type="match status" value="1"/>
</dbReference>
<evidence type="ECO:0000313" key="8">
    <source>
        <dbReference type="EMBL" id="PIQ70224.1"/>
    </source>
</evidence>
<dbReference type="SMART" id="SM00278">
    <property type="entry name" value="HhH1"/>
    <property type="match status" value="2"/>
</dbReference>
<dbReference type="SUPFAM" id="SSF46929">
    <property type="entry name" value="DNA helicase RuvA subunit, C-terminal domain"/>
    <property type="match status" value="1"/>
</dbReference>
<evidence type="ECO:0000313" key="9">
    <source>
        <dbReference type="Proteomes" id="UP000231371"/>
    </source>
</evidence>
<evidence type="ECO:0000256" key="3">
    <source>
        <dbReference type="ARBA" id="ARBA00023125"/>
    </source>
</evidence>
<comment type="domain">
    <text evidence="6">Has three domains with a flexible linker between the domains II and III and assumes an 'L' shape. Domain III is highly mobile and contacts RuvB.</text>
</comment>
<dbReference type="GO" id="GO:0005524">
    <property type="term" value="F:ATP binding"/>
    <property type="evidence" value="ECO:0007669"/>
    <property type="project" value="InterPro"/>
</dbReference>
<dbReference type="InterPro" id="IPR013849">
    <property type="entry name" value="DNA_helicase_Holl-junc_RuvA_I"/>
</dbReference>
<comment type="similarity">
    <text evidence="6">Belongs to the RuvA family.</text>
</comment>
<feature type="domain" description="Helix-hairpin-helix DNA-binding motif class 1" evidence="7">
    <location>
        <begin position="72"/>
        <end position="91"/>
    </location>
</feature>
<reference evidence="8 9" key="1">
    <citation type="submission" date="2017-09" db="EMBL/GenBank/DDBJ databases">
        <title>Depth-based differentiation of microbial function through sediment-hosted aquifers and enrichment of novel symbionts in the deep terrestrial subsurface.</title>
        <authorList>
            <person name="Probst A.J."/>
            <person name="Ladd B."/>
            <person name="Jarett J.K."/>
            <person name="Geller-Mcgrath D.E."/>
            <person name="Sieber C.M."/>
            <person name="Emerson J.B."/>
            <person name="Anantharaman K."/>
            <person name="Thomas B.C."/>
            <person name="Malmstrom R."/>
            <person name="Stieglmeier M."/>
            <person name="Klingl A."/>
            <person name="Woyke T."/>
            <person name="Ryan C.M."/>
            <person name="Banfield J.F."/>
        </authorList>
    </citation>
    <scope>NUCLEOTIDE SEQUENCE [LARGE SCALE GENOMIC DNA]</scope>
    <source>
        <strain evidence="8">CG11_big_fil_rev_8_21_14_0_20_40_12</strain>
    </source>
</reference>
<feature type="region of interest" description="Domain II" evidence="6">
    <location>
        <begin position="64"/>
        <end position="141"/>
    </location>
</feature>
<keyword evidence="5 6" id="KW-0234">DNA repair</keyword>
<keyword evidence="3 6" id="KW-0238">DNA-binding</keyword>
<organism evidence="8 9">
    <name type="scientific">Candidatus Shapirobacteria bacterium CG11_big_fil_rev_8_21_14_0_20_40_12</name>
    <dbReference type="NCBI Taxonomy" id="1974889"/>
    <lineage>
        <taxon>Bacteria</taxon>
        <taxon>Candidatus Shapironibacteriota</taxon>
    </lineage>
</organism>
<dbReference type="HAMAP" id="MF_00031">
    <property type="entry name" value="DNA_HJ_migration_RuvA"/>
    <property type="match status" value="1"/>
</dbReference>
<feature type="region of interest" description="Domain III" evidence="6">
    <location>
        <begin position="146"/>
        <end position="190"/>
    </location>
</feature>
<keyword evidence="2 6" id="KW-0227">DNA damage</keyword>
<dbReference type="Gene3D" id="1.10.150.20">
    <property type="entry name" value="5' to 3' exonuclease, C-terminal subdomain"/>
    <property type="match status" value="1"/>
</dbReference>
<dbReference type="SUPFAM" id="SSF47781">
    <property type="entry name" value="RuvA domain 2-like"/>
    <property type="match status" value="1"/>
</dbReference>
<dbReference type="CDD" id="cd14332">
    <property type="entry name" value="UBA_RuvA_C"/>
    <property type="match status" value="1"/>
</dbReference>
<sequence length="190" mass="20761">MISKLSGKVTFKGTHKIEIDVNGVGYEVFVSVGDLDKLKIGAEAEIFIYHHIAEDKNDLYGFLNRQDRLVFEMLIGVSGVGPRTAQNIFSIGSGEKILGAISKADVNFFKQVKGLGGKGAQRIIVDLKAKAGSVADLDFNLEAEDESVFEALLNLGFMKGEARGVLTSLPEELKTENEKIKFALRQLGRK</sequence>
<evidence type="ECO:0000256" key="4">
    <source>
        <dbReference type="ARBA" id="ARBA00023172"/>
    </source>
</evidence>
<evidence type="ECO:0000256" key="2">
    <source>
        <dbReference type="ARBA" id="ARBA00022763"/>
    </source>
</evidence>
<dbReference type="InterPro" id="IPR036267">
    <property type="entry name" value="RuvA_C_sf"/>
</dbReference>
<comment type="caution">
    <text evidence="8">The sequence shown here is derived from an EMBL/GenBank/DDBJ whole genome shotgun (WGS) entry which is preliminary data.</text>
</comment>
<dbReference type="EMBL" id="PCVI01000026">
    <property type="protein sequence ID" value="PIQ70224.1"/>
    <property type="molecule type" value="Genomic_DNA"/>
</dbReference>
<dbReference type="InterPro" id="IPR010994">
    <property type="entry name" value="RuvA_2-like"/>
</dbReference>
<evidence type="ECO:0000256" key="1">
    <source>
        <dbReference type="ARBA" id="ARBA00022490"/>
    </source>
</evidence>
<dbReference type="AlphaFoldDB" id="A0A2H0KIL7"/>
<comment type="subcellular location">
    <subcellularLocation>
        <location evidence="6">Cytoplasm</location>
    </subcellularLocation>
</comment>
<dbReference type="GO" id="GO:0006310">
    <property type="term" value="P:DNA recombination"/>
    <property type="evidence" value="ECO:0007669"/>
    <property type="project" value="UniProtKB-UniRule"/>
</dbReference>
<dbReference type="GO" id="GO:0006281">
    <property type="term" value="P:DNA repair"/>
    <property type="evidence" value="ECO:0007669"/>
    <property type="project" value="UniProtKB-UniRule"/>
</dbReference>
<evidence type="ECO:0000256" key="6">
    <source>
        <dbReference type="HAMAP-Rule" id="MF_00031"/>
    </source>
</evidence>
<dbReference type="InterPro" id="IPR003583">
    <property type="entry name" value="Hlx-hairpin-Hlx_DNA-bd_motif"/>
</dbReference>
<dbReference type="GO" id="GO:0000400">
    <property type="term" value="F:four-way junction DNA binding"/>
    <property type="evidence" value="ECO:0007669"/>
    <property type="project" value="UniProtKB-UniRule"/>
</dbReference>
<proteinExistence type="inferred from homology"/>
<name>A0A2H0KIL7_9BACT</name>
<comment type="subunit">
    <text evidence="6">Homotetramer. Forms an RuvA(8)-RuvB(12)-Holliday junction (HJ) complex. HJ DNA is sandwiched between 2 RuvA tetramers; dsDNA enters through RuvA and exits via RuvB. An RuvB hexamer assembles on each DNA strand where it exits the tetramer. Each RuvB hexamer is contacted by two RuvA subunits (via domain III) on 2 adjacent RuvB subunits; this complex drives branch migration. In the full resolvosome a probable DNA-RuvA(4)-RuvB(12)-RuvC(2) complex forms which resolves the HJ.</text>
</comment>
<dbReference type="Gene3D" id="2.40.50.140">
    <property type="entry name" value="Nucleic acid-binding proteins"/>
    <property type="match status" value="1"/>
</dbReference>
<dbReference type="Pfam" id="PF01330">
    <property type="entry name" value="RuvA_N"/>
    <property type="match status" value="1"/>
</dbReference>
<dbReference type="NCBIfam" id="TIGR00084">
    <property type="entry name" value="ruvA"/>
    <property type="match status" value="1"/>
</dbReference>
<keyword evidence="4 6" id="KW-0233">DNA recombination</keyword>
<comment type="function">
    <text evidence="6">The RuvA-RuvB-RuvC complex processes Holliday junction (HJ) DNA during genetic recombination and DNA repair, while the RuvA-RuvB complex plays an important role in the rescue of blocked DNA replication forks via replication fork reversal (RFR). RuvA specifically binds to HJ cruciform DNA, conferring on it an open structure. The RuvB hexamer acts as an ATP-dependent pump, pulling dsDNA into and through the RuvAB complex. HJ branch migration allows RuvC to scan DNA until it finds its consensus sequence, where it cleaves and resolves the cruciform DNA.</text>
</comment>
<feature type="domain" description="Helix-hairpin-helix DNA-binding motif class 1" evidence="7">
    <location>
        <begin position="107"/>
        <end position="126"/>
    </location>
</feature>
<dbReference type="GO" id="GO:0009378">
    <property type="term" value="F:four-way junction helicase activity"/>
    <property type="evidence" value="ECO:0007669"/>
    <property type="project" value="InterPro"/>
</dbReference>
<dbReference type="InterPro" id="IPR011114">
    <property type="entry name" value="RuvA_C"/>
</dbReference>
<dbReference type="InterPro" id="IPR012340">
    <property type="entry name" value="NA-bd_OB-fold"/>
</dbReference>
<accession>A0A2H0KIL7</accession>
<dbReference type="Proteomes" id="UP000231371">
    <property type="component" value="Unassembled WGS sequence"/>
</dbReference>
<dbReference type="InterPro" id="IPR000085">
    <property type="entry name" value="RuvA"/>
</dbReference>
<gene>
    <name evidence="6 8" type="primary">ruvA</name>
    <name evidence="8" type="ORF">COV89_01655</name>
</gene>
<comment type="caution">
    <text evidence="6">Lacks conserved residue(s) required for the propagation of feature annotation.</text>
</comment>